<evidence type="ECO:0000256" key="12">
    <source>
        <dbReference type="ARBA" id="ARBA00023170"/>
    </source>
</evidence>
<comment type="similarity">
    <text evidence="2 14 16">Belongs to the TonB-dependent receptor family.</text>
</comment>
<keyword evidence="9" id="KW-0406">Ion transport</keyword>
<feature type="compositionally biased region" description="Polar residues" evidence="17">
    <location>
        <begin position="14"/>
        <end position="31"/>
    </location>
</feature>
<evidence type="ECO:0000256" key="7">
    <source>
        <dbReference type="ARBA" id="ARBA00022729"/>
    </source>
</evidence>
<keyword evidence="3 14" id="KW-0813">Transport</keyword>
<dbReference type="InterPro" id="IPR000531">
    <property type="entry name" value="Beta-barrel_TonB"/>
</dbReference>
<evidence type="ECO:0000256" key="3">
    <source>
        <dbReference type="ARBA" id="ARBA00022448"/>
    </source>
</evidence>
<evidence type="ECO:0000256" key="2">
    <source>
        <dbReference type="ARBA" id="ARBA00009810"/>
    </source>
</evidence>
<keyword evidence="5" id="KW-0410">Iron transport</keyword>
<dbReference type="Proteomes" id="UP001174908">
    <property type="component" value="Unassembled WGS sequence"/>
</dbReference>
<dbReference type="InterPro" id="IPR012910">
    <property type="entry name" value="Plug_dom"/>
</dbReference>
<dbReference type="Gene3D" id="2.170.130.10">
    <property type="entry name" value="TonB-dependent receptor, plug domain"/>
    <property type="match status" value="1"/>
</dbReference>
<evidence type="ECO:0000256" key="13">
    <source>
        <dbReference type="ARBA" id="ARBA00023237"/>
    </source>
</evidence>
<evidence type="ECO:0000256" key="4">
    <source>
        <dbReference type="ARBA" id="ARBA00022452"/>
    </source>
</evidence>
<dbReference type="InterPro" id="IPR039426">
    <property type="entry name" value="TonB-dep_rcpt-like"/>
</dbReference>
<evidence type="ECO:0000256" key="14">
    <source>
        <dbReference type="PROSITE-ProRule" id="PRU01360"/>
    </source>
</evidence>
<keyword evidence="8" id="KW-0408">Iron</keyword>
<comment type="subcellular location">
    <subcellularLocation>
        <location evidence="1 14">Cell outer membrane</location>
        <topology evidence="1 14">Multi-pass membrane protein</topology>
    </subcellularLocation>
</comment>
<accession>A0ABT7N7G1</accession>
<evidence type="ECO:0000259" key="19">
    <source>
        <dbReference type="Pfam" id="PF07715"/>
    </source>
</evidence>
<evidence type="ECO:0000256" key="16">
    <source>
        <dbReference type="RuleBase" id="RU003357"/>
    </source>
</evidence>
<dbReference type="SUPFAM" id="SSF56935">
    <property type="entry name" value="Porins"/>
    <property type="match status" value="1"/>
</dbReference>
<evidence type="ECO:0000256" key="8">
    <source>
        <dbReference type="ARBA" id="ARBA00023004"/>
    </source>
</evidence>
<dbReference type="Pfam" id="PF07715">
    <property type="entry name" value="Plug"/>
    <property type="match status" value="1"/>
</dbReference>
<evidence type="ECO:0000256" key="11">
    <source>
        <dbReference type="ARBA" id="ARBA00023136"/>
    </source>
</evidence>
<keyword evidence="7" id="KW-0732">Signal</keyword>
<feature type="short sequence motif" description="TonB C-terminal box" evidence="15">
    <location>
        <begin position="665"/>
        <end position="682"/>
    </location>
</feature>
<evidence type="ECO:0000313" key="20">
    <source>
        <dbReference type="EMBL" id="MDM0043867.1"/>
    </source>
</evidence>
<evidence type="ECO:0000259" key="18">
    <source>
        <dbReference type="Pfam" id="PF00593"/>
    </source>
</evidence>
<evidence type="ECO:0000256" key="6">
    <source>
        <dbReference type="ARBA" id="ARBA00022692"/>
    </source>
</evidence>
<dbReference type="PROSITE" id="PS01156">
    <property type="entry name" value="TONB_DEPENDENT_REC_2"/>
    <property type="match status" value="1"/>
</dbReference>
<dbReference type="NCBIfam" id="TIGR01783">
    <property type="entry name" value="TonB-siderophor"/>
    <property type="match status" value="1"/>
</dbReference>
<dbReference type="InterPro" id="IPR036942">
    <property type="entry name" value="Beta-barrel_TonB_sf"/>
</dbReference>
<dbReference type="PANTHER" id="PTHR32552">
    <property type="entry name" value="FERRICHROME IRON RECEPTOR-RELATED"/>
    <property type="match status" value="1"/>
</dbReference>
<evidence type="ECO:0000256" key="1">
    <source>
        <dbReference type="ARBA" id="ARBA00004571"/>
    </source>
</evidence>
<dbReference type="CDD" id="cd01347">
    <property type="entry name" value="ligand_gated_channel"/>
    <property type="match status" value="1"/>
</dbReference>
<dbReference type="Pfam" id="PF00593">
    <property type="entry name" value="TonB_dep_Rec_b-barrel"/>
    <property type="match status" value="1"/>
</dbReference>
<evidence type="ECO:0000313" key="21">
    <source>
        <dbReference type="Proteomes" id="UP001174908"/>
    </source>
</evidence>
<gene>
    <name evidence="20" type="ORF">QTH91_05195</name>
</gene>
<evidence type="ECO:0000256" key="5">
    <source>
        <dbReference type="ARBA" id="ARBA00022496"/>
    </source>
</evidence>
<dbReference type="RefSeq" id="WP_286658943.1">
    <property type="nucleotide sequence ID" value="NZ_JASZYV010000001.1"/>
</dbReference>
<reference evidence="20" key="1">
    <citation type="submission" date="2023-06" db="EMBL/GenBank/DDBJ databases">
        <authorList>
            <person name="Jiang Y."/>
            <person name="Liu Q."/>
        </authorList>
    </citation>
    <scope>NUCLEOTIDE SEQUENCE</scope>
    <source>
        <strain evidence="20">CGMCC 1.12089</strain>
    </source>
</reference>
<keyword evidence="21" id="KW-1185">Reference proteome</keyword>
<dbReference type="PANTHER" id="PTHR32552:SF74">
    <property type="entry name" value="HYDROXAMATE SIDEROPHORE RECEPTOR FHUE"/>
    <property type="match status" value="1"/>
</dbReference>
<keyword evidence="11 14" id="KW-0472">Membrane</keyword>
<dbReference type="Gene3D" id="2.40.170.20">
    <property type="entry name" value="TonB-dependent receptor, beta-barrel domain"/>
    <property type="match status" value="1"/>
</dbReference>
<dbReference type="InterPro" id="IPR037066">
    <property type="entry name" value="Plug_dom_sf"/>
</dbReference>
<feature type="region of interest" description="Disordered" evidence="17">
    <location>
        <begin position="1"/>
        <end position="31"/>
    </location>
</feature>
<feature type="domain" description="TonB-dependent receptor plug" evidence="19">
    <location>
        <begin position="27"/>
        <end position="129"/>
    </location>
</feature>
<keyword evidence="4 14" id="KW-1134">Transmembrane beta strand</keyword>
<organism evidence="20 21">
    <name type="scientific">Variovorax dokdonensis</name>
    <dbReference type="NCBI Taxonomy" id="344883"/>
    <lineage>
        <taxon>Bacteria</taxon>
        <taxon>Pseudomonadati</taxon>
        <taxon>Pseudomonadota</taxon>
        <taxon>Betaproteobacteria</taxon>
        <taxon>Burkholderiales</taxon>
        <taxon>Comamonadaceae</taxon>
        <taxon>Variovorax</taxon>
    </lineage>
</organism>
<protein>
    <submittedName>
        <fullName evidence="20">TonB-dependent siderophore receptor</fullName>
    </submittedName>
</protein>
<comment type="caution">
    <text evidence="20">The sequence shown here is derived from an EMBL/GenBank/DDBJ whole genome shotgun (WGS) entry which is preliminary data.</text>
</comment>
<evidence type="ECO:0000256" key="15">
    <source>
        <dbReference type="PROSITE-ProRule" id="PRU10144"/>
    </source>
</evidence>
<dbReference type="InterPro" id="IPR010917">
    <property type="entry name" value="TonB_rcpt_CS"/>
</dbReference>
<feature type="domain" description="TonB-dependent receptor-like beta-barrel" evidence="18">
    <location>
        <begin position="241"/>
        <end position="651"/>
    </location>
</feature>
<evidence type="ECO:0000256" key="9">
    <source>
        <dbReference type="ARBA" id="ARBA00023065"/>
    </source>
</evidence>
<dbReference type="PROSITE" id="PS52016">
    <property type="entry name" value="TONB_DEPENDENT_REC_3"/>
    <property type="match status" value="1"/>
</dbReference>
<dbReference type="InterPro" id="IPR010105">
    <property type="entry name" value="TonB_sidphr_rcpt"/>
</dbReference>
<keyword evidence="12 20" id="KW-0675">Receptor</keyword>
<name>A0ABT7N7G1_9BURK</name>
<keyword evidence="6 14" id="KW-0812">Transmembrane</keyword>
<proteinExistence type="inferred from homology"/>
<keyword evidence="13 14" id="KW-0998">Cell outer membrane</keyword>
<keyword evidence="10 16" id="KW-0798">TonB box</keyword>
<dbReference type="EMBL" id="JASZYV010000001">
    <property type="protein sequence ID" value="MDM0043867.1"/>
    <property type="molecule type" value="Genomic_DNA"/>
</dbReference>
<evidence type="ECO:0000256" key="10">
    <source>
        <dbReference type="ARBA" id="ARBA00023077"/>
    </source>
</evidence>
<sequence>MTSSATEGTGAYVTRQTSTATPLNLSPRETPQSMSVVTQQQIADQGMRTISDVVKNSTGMAVNQYETNRGSFISRGFELNTLMIDGVPTTWEQPWSSGEIFTSLAMYDHVELVRGATGLTSGAGEPSGAINLVRKRANATQFQGNLELEAGSWNQKRALIDLNTPVNEAKTLRARIVGEFQDKDSWTDNLSSKSQTLFATIEADLTPDTLLTAGLSYQKNKAKGPMWGGLPVFYADGSFTDWDTSKTAAADWTNWTTSYQTYFASLEQRLGTDWKLKLDYTRGERKADSYLLYAFGAPDATTGLGVFTFPGSYDVKTTQDDFAIRASGSFEALGRKHELGFGYVASRQEFLANARTATPAGGMLPNFNTWDGFGYAQPAWSAESYYGDGTTRQDALYGAARLHLADPLKVILGMRANYYKRDGGDIYSNPYSLKYDNEITPFVGLTYDITPQLSAYASYTNIFLPQVARDINGNYIEPIKGNSGEVGMKAEFLDRRLNASAALFQIKQKNLAIATTDQLVGIGGLPETAYRAADGATSKGFEMELTGQLATGWNLTAGYSQYTLEDEDGTDVNTIYPRKLLRVFTTYRLPGALSGLTLGGGVSWQSKTYTTAINPLGVPTDIEQGAYSLVNLMARYDFSPQLSLQLNINNVTDKKYYGMFDAYDQITYAEPRSATLTMNYRF</sequence>
<evidence type="ECO:0000256" key="17">
    <source>
        <dbReference type="SAM" id="MobiDB-lite"/>
    </source>
</evidence>